<feature type="non-terminal residue" evidence="2">
    <location>
        <position position="1"/>
    </location>
</feature>
<evidence type="ECO:0000313" key="3">
    <source>
        <dbReference type="Proteomes" id="UP000479000"/>
    </source>
</evidence>
<dbReference type="Proteomes" id="UP000479000">
    <property type="component" value="Unassembled WGS sequence"/>
</dbReference>
<feature type="region of interest" description="Disordered" evidence="1">
    <location>
        <begin position="212"/>
        <end position="233"/>
    </location>
</feature>
<feature type="compositionally biased region" description="Basic and acidic residues" evidence="1">
    <location>
        <begin position="436"/>
        <end position="446"/>
    </location>
</feature>
<proteinExistence type="predicted"/>
<feature type="region of interest" description="Disordered" evidence="1">
    <location>
        <begin position="419"/>
        <end position="446"/>
    </location>
</feature>
<protein>
    <submittedName>
        <fullName evidence="2">Uncharacterized protein</fullName>
    </submittedName>
</protein>
<gene>
    <name evidence="2" type="ORF">NTEN_LOCUS10079</name>
</gene>
<evidence type="ECO:0000256" key="1">
    <source>
        <dbReference type="SAM" id="MobiDB-lite"/>
    </source>
</evidence>
<name>A0A6H5GMH8_9HEMI</name>
<reference evidence="2 3" key="1">
    <citation type="submission" date="2020-02" db="EMBL/GenBank/DDBJ databases">
        <authorList>
            <person name="Ferguson B K."/>
        </authorList>
    </citation>
    <scope>NUCLEOTIDE SEQUENCE [LARGE SCALE GENOMIC DNA]</scope>
</reference>
<organism evidence="2 3">
    <name type="scientific">Nesidiocoris tenuis</name>
    <dbReference type="NCBI Taxonomy" id="355587"/>
    <lineage>
        <taxon>Eukaryota</taxon>
        <taxon>Metazoa</taxon>
        <taxon>Ecdysozoa</taxon>
        <taxon>Arthropoda</taxon>
        <taxon>Hexapoda</taxon>
        <taxon>Insecta</taxon>
        <taxon>Pterygota</taxon>
        <taxon>Neoptera</taxon>
        <taxon>Paraneoptera</taxon>
        <taxon>Hemiptera</taxon>
        <taxon>Heteroptera</taxon>
        <taxon>Panheteroptera</taxon>
        <taxon>Cimicomorpha</taxon>
        <taxon>Miridae</taxon>
        <taxon>Dicyphina</taxon>
        <taxon>Nesidiocoris</taxon>
    </lineage>
</organism>
<dbReference type="EMBL" id="CADCXU010015115">
    <property type="protein sequence ID" value="CAB0004602.1"/>
    <property type="molecule type" value="Genomic_DNA"/>
</dbReference>
<feature type="compositionally biased region" description="Basic residues" evidence="1">
    <location>
        <begin position="419"/>
        <end position="433"/>
    </location>
</feature>
<dbReference type="AlphaFoldDB" id="A0A6H5GMH8"/>
<keyword evidence="3" id="KW-1185">Reference proteome</keyword>
<accession>A0A6H5GMH8</accession>
<sequence>PPNKNTVDGRAFGLLSAIACPTASLTTPNTSIYSQSVSCYTAQSKPRSPSTINSPRAFLLDGILEVESSWNTGFEARSFKTGSIHVFPKLTFFHFPKFITHSITLQRLTDQIRLNPDLVRGDEDDNSPVQVEINPLISKAKKIIQFRRDTRFKRGDEQNAKKPSLFLEFPESFFSDPKLMKLYTSLTGGADSNSNEPQITKLAFQIDPSRLGDATRRKRKARSDTPGVMSRSRRQRLANHFAQSVDSKFRSWSDKIDSEVAQMSSSISKPAIHHAKHGSPLSRVRAGTFAPCAPSCPTTCSTTRTTTCPTTTPSTCKTTTTCPTTCKTTTTSPTTCSTTTTCKTTTTCPTTTRTTTCPTTCSTTTTCPTPSTCSTTCSTTRKITGCPRKNKPEESAKNFFGRFGHRSNIRKKRRYVRARKNHRVASRMRKRSARASNRDLDENVEK</sequence>
<evidence type="ECO:0000313" key="2">
    <source>
        <dbReference type="EMBL" id="CAB0004602.1"/>
    </source>
</evidence>